<dbReference type="Proteomes" id="UP000265520">
    <property type="component" value="Unassembled WGS sequence"/>
</dbReference>
<evidence type="ECO:0000313" key="3">
    <source>
        <dbReference type="Proteomes" id="UP000265520"/>
    </source>
</evidence>
<accession>A0A392VYK4</accession>
<evidence type="ECO:0000256" key="1">
    <source>
        <dbReference type="SAM" id="MobiDB-lite"/>
    </source>
</evidence>
<name>A0A392VYK4_9FABA</name>
<reference evidence="2 3" key="1">
    <citation type="journal article" date="2018" name="Front. Plant Sci.">
        <title>Red Clover (Trifolium pratense) and Zigzag Clover (T. medium) - A Picture of Genomic Similarities and Differences.</title>
        <authorList>
            <person name="Dluhosova J."/>
            <person name="Istvanek J."/>
            <person name="Nedelnik J."/>
            <person name="Repkova J."/>
        </authorList>
    </citation>
    <scope>NUCLEOTIDE SEQUENCE [LARGE SCALE GENOMIC DNA]</scope>
    <source>
        <strain evidence="3">cv. 10/8</strain>
        <tissue evidence="2">Leaf</tissue>
    </source>
</reference>
<comment type="caution">
    <text evidence="2">The sequence shown here is derived from an EMBL/GenBank/DDBJ whole genome shotgun (WGS) entry which is preliminary data.</text>
</comment>
<protein>
    <submittedName>
        <fullName evidence="2">Uncharacterized protein</fullName>
    </submittedName>
</protein>
<evidence type="ECO:0000313" key="2">
    <source>
        <dbReference type="EMBL" id="MCI92562.1"/>
    </source>
</evidence>
<feature type="compositionally biased region" description="Acidic residues" evidence="1">
    <location>
        <begin position="49"/>
        <end position="66"/>
    </location>
</feature>
<keyword evidence="3" id="KW-1185">Reference proteome</keyword>
<feature type="non-terminal residue" evidence="2">
    <location>
        <position position="66"/>
    </location>
</feature>
<proteinExistence type="predicted"/>
<feature type="region of interest" description="Disordered" evidence="1">
    <location>
        <begin position="43"/>
        <end position="66"/>
    </location>
</feature>
<feature type="non-terminal residue" evidence="2">
    <location>
        <position position="1"/>
    </location>
</feature>
<dbReference type="EMBL" id="LXQA011304412">
    <property type="protein sequence ID" value="MCI92562.1"/>
    <property type="molecule type" value="Genomic_DNA"/>
</dbReference>
<sequence length="66" mass="7012">RAGCGLNGSARGPWPVYPALATWEDIDKLSDDDAEEEEANLALMASADSDVDSDPEPESDSEATEE</sequence>
<dbReference type="AlphaFoldDB" id="A0A392VYK4"/>
<organism evidence="2 3">
    <name type="scientific">Trifolium medium</name>
    <dbReference type="NCBI Taxonomy" id="97028"/>
    <lineage>
        <taxon>Eukaryota</taxon>
        <taxon>Viridiplantae</taxon>
        <taxon>Streptophyta</taxon>
        <taxon>Embryophyta</taxon>
        <taxon>Tracheophyta</taxon>
        <taxon>Spermatophyta</taxon>
        <taxon>Magnoliopsida</taxon>
        <taxon>eudicotyledons</taxon>
        <taxon>Gunneridae</taxon>
        <taxon>Pentapetalae</taxon>
        <taxon>rosids</taxon>
        <taxon>fabids</taxon>
        <taxon>Fabales</taxon>
        <taxon>Fabaceae</taxon>
        <taxon>Papilionoideae</taxon>
        <taxon>50 kb inversion clade</taxon>
        <taxon>NPAAA clade</taxon>
        <taxon>Hologalegina</taxon>
        <taxon>IRL clade</taxon>
        <taxon>Trifolieae</taxon>
        <taxon>Trifolium</taxon>
    </lineage>
</organism>